<evidence type="ECO:0008006" key="3">
    <source>
        <dbReference type="Google" id="ProtNLM"/>
    </source>
</evidence>
<name>V2WVK2_MONRO</name>
<evidence type="ECO:0000313" key="2">
    <source>
        <dbReference type="Proteomes" id="UP000017559"/>
    </source>
</evidence>
<dbReference type="EMBL" id="AWSO01001277">
    <property type="protein sequence ID" value="ESK84581.1"/>
    <property type="molecule type" value="Genomic_DNA"/>
</dbReference>
<dbReference type="HOGENOM" id="CLU_616896_0_0_1"/>
<proteinExistence type="predicted"/>
<accession>V2WVK2</accession>
<sequence length="452" mass="51630">MKLTQDVVDLLIDEFSCNEDALKTLSLVSRSWVPRARRHLFRTLCLPQFPQSRTGRDPAAGPMYNTQDFISLCCNPHSTILYAGPTRVTLAETETCVVEHFCDIIGGRESAFISLLSWLRARREEEQEVAGTYAHKLFWNVRYLTLSTIGSKQSVEELKKLLLLSPFPHVTQLTIDLPAFRSQKSFSEILSSFTSLKKLLIRPPFDMMTPMIDHSITDITFPLSLTEVHAPHTSFLPILESCSTLEHLTIFVAYPVVQPQFNAINHFLRSSAAVNNKRLKHCILVLDPNNRYIPADINGLATLVHFDRIESWTIDTDWQAFLHGGFVPIPNVTTIVIRRWRMIRDVKTTMFDELIWGKMIANLDGILSECFLFPGLKNGGIIIHKPFDRELLRRSGWDEVKGTVLQQSEAEHAMNEVLKEVQKILRKCNAKGLLKTHYVDDSMDFVALRRLL</sequence>
<dbReference type="OrthoDB" id="2957272at2759"/>
<reference evidence="1 2" key="1">
    <citation type="journal article" date="2014" name="BMC Genomics">
        <title>Genome and secretome analysis of the hemibiotrophic fungal pathogen, Moniliophthora roreri, which causes frosty pod rot disease of cacao: mechanisms of the biotrophic and necrotrophic phases.</title>
        <authorList>
            <person name="Meinhardt L.W."/>
            <person name="Costa G.G.L."/>
            <person name="Thomazella D.P.T."/>
            <person name="Teixeira P.J.P.L."/>
            <person name="Carazzolle M.F."/>
            <person name="Schuster S.C."/>
            <person name="Carlson J.E."/>
            <person name="Guiltinan M.J."/>
            <person name="Mieczkowski P."/>
            <person name="Farmer A."/>
            <person name="Ramaraj T."/>
            <person name="Crozier J."/>
            <person name="Davis R.E."/>
            <person name="Shao J."/>
            <person name="Melnick R.L."/>
            <person name="Pereira G.A.G."/>
            <person name="Bailey B.A."/>
        </authorList>
    </citation>
    <scope>NUCLEOTIDE SEQUENCE [LARGE SCALE GENOMIC DNA]</scope>
    <source>
        <strain evidence="1 2">MCA 2997</strain>
    </source>
</reference>
<keyword evidence="2" id="KW-1185">Reference proteome</keyword>
<dbReference type="Proteomes" id="UP000017559">
    <property type="component" value="Unassembled WGS sequence"/>
</dbReference>
<evidence type="ECO:0000313" key="1">
    <source>
        <dbReference type="EMBL" id="ESK84581.1"/>
    </source>
</evidence>
<dbReference type="AlphaFoldDB" id="V2WVK2"/>
<gene>
    <name evidence="1" type="ORF">Moror_11058</name>
</gene>
<dbReference type="KEGG" id="mrr:Moror_11058"/>
<organism evidence="1 2">
    <name type="scientific">Moniliophthora roreri (strain MCA 2997)</name>
    <name type="common">Cocoa frosty pod rot fungus</name>
    <name type="synonym">Crinipellis roreri</name>
    <dbReference type="NCBI Taxonomy" id="1381753"/>
    <lineage>
        <taxon>Eukaryota</taxon>
        <taxon>Fungi</taxon>
        <taxon>Dikarya</taxon>
        <taxon>Basidiomycota</taxon>
        <taxon>Agaricomycotina</taxon>
        <taxon>Agaricomycetes</taxon>
        <taxon>Agaricomycetidae</taxon>
        <taxon>Agaricales</taxon>
        <taxon>Marasmiineae</taxon>
        <taxon>Marasmiaceae</taxon>
        <taxon>Moniliophthora</taxon>
    </lineage>
</organism>
<comment type="caution">
    <text evidence="1">The sequence shown here is derived from an EMBL/GenBank/DDBJ whole genome shotgun (WGS) entry which is preliminary data.</text>
</comment>
<protein>
    <recommendedName>
        <fullName evidence="3">F-box domain-containing protein</fullName>
    </recommendedName>
</protein>